<dbReference type="PROSITE" id="PS50889">
    <property type="entry name" value="S4"/>
    <property type="match status" value="1"/>
</dbReference>
<comment type="subcellular location">
    <subcellularLocation>
        <location evidence="1">Membrane</location>
        <topology evidence="1">Multi-pass membrane protein</topology>
    </subcellularLocation>
</comment>
<dbReference type="InterPro" id="IPR018108">
    <property type="entry name" value="MCP_transmembrane"/>
</dbReference>
<dbReference type="OrthoDB" id="3364892at2759"/>
<evidence type="ECO:0000256" key="1">
    <source>
        <dbReference type="ARBA" id="ARBA00004141"/>
    </source>
</evidence>
<dbReference type="Pfam" id="PF08071">
    <property type="entry name" value="RS4NT"/>
    <property type="match status" value="1"/>
</dbReference>
<dbReference type="PANTHER" id="PTHR11581:SF0">
    <property type="entry name" value="SMALL RIBOSOMAL SUBUNIT PROTEIN ES4"/>
    <property type="match status" value="1"/>
</dbReference>
<dbReference type="Pfam" id="PF01479">
    <property type="entry name" value="S4"/>
    <property type="match status" value="1"/>
</dbReference>
<keyword evidence="5" id="KW-0999">Mitochondrion inner membrane</keyword>
<evidence type="ECO:0000256" key="11">
    <source>
        <dbReference type="PROSITE-ProRule" id="PRU00182"/>
    </source>
</evidence>
<dbReference type="Proteomes" id="UP000269276">
    <property type="component" value="Unassembled WGS sequence"/>
</dbReference>
<comment type="caution">
    <text evidence="16">The sequence shown here is derived from an EMBL/GenBank/DDBJ whole genome shotgun (WGS) entry which is preliminary data.</text>
</comment>
<dbReference type="Gene3D" id="1.50.40.10">
    <property type="entry name" value="Mitochondrial carrier domain"/>
    <property type="match status" value="1"/>
</dbReference>
<dbReference type="GO" id="GO:0006412">
    <property type="term" value="P:translation"/>
    <property type="evidence" value="ECO:0007669"/>
    <property type="project" value="InterPro"/>
</dbReference>
<dbReference type="SMART" id="SM00363">
    <property type="entry name" value="S4"/>
    <property type="match status" value="1"/>
</dbReference>
<reference evidence="16 17" key="1">
    <citation type="journal article" date="2018" name="BMC Genomics">
        <title>Genomic evidence for intraspecific hybridization in a clonal and extremely halotolerant yeast.</title>
        <authorList>
            <person name="Gostincar C."/>
            <person name="Stajich J.E."/>
            <person name="Zupancic J."/>
            <person name="Zalar P."/>
            <person name="Gunde-Cimerman N."/>
        </authorList>
    </citation>
    <scope>NUCLEOTIDE SEQUENCE [LARGE SCALE GENOMIC DNA]</scope>
    <source>
        <strain evidence="16 17">EXF-2682</strain>
    </source>
</reference>
<dbReference type="SUPFAM" id="SSF55174">
    <property type="entry name" value="Alpha-L RNA-binding motif"/>
    <property type="match status" value="1"/>
</dbReference>
<dbReference type="InterPro" id="IPR018199">
    <property type="entry name" value="Ribosomal_eS4_N_CS"/>
</dbReference>
<dbReference type="GO" id="GO:0003735">
    <property type="term" value="F:structural constituent of ribosome"/>
    <property type="evidence" value="ECO:0007669"/>
    <property type="project" value="InterPro"/>
</dbReference>
<feature type="repeat" description="Solcar" evidence="12">
    <location>
        <begin position="150"/>
        <end position="237"/>
    </location>
</feature>
<evidence type="ECO:0000256" key="5">
    <source>
        <dbReference type="ARBA" id="ARBA00022792"/>
    </source>
</evidence>
<dbReference type="Pfam" id="PF00153">
    <property type="entry name" value="Mito_carr"/>
    <property type="match status" value="1"/>
</dbReference>
<evidence type="ECO:0000259" key="15">
    <source>
        <dbReference type="SMART" id="SM00363"/>
    </source>
</evidence>
<dbReference type="PANTHER" id="PTHR11581">
    <property type="entry name" value="30S/40S RIBOSOMAL PROTEIN S4"/>
    <property type="match status" value="1"/>
</dbReference>
<dbReference type="Gene3D" id="3.10.290.10">
    <property type="entry name" value="RNA-binding S4 domain"/>
    <property type="match status" value="1"/>
</dbReference>
<keyword evidence="3 12" id="KW-0812">Transmembrane</keyword>
<dbReference type="VEuPathDB" id="FungiDB:BTJ68_10025"/>
<dbReference type="InterPro" id="IPR023395">
    <property type="entry name" value="MCP_dom_sf"/>
</dbReference>
<keyword evidence="8" id="KW-1133">Transmembrane helix</keyword>
<dbReference type="VEuPathDB" id="FungiDB:BTJ68_10026"/>
<dbReference type="InterPro" id="IPR000876">
    <property type="entry name" value="Ribosomal_eS4"/>
</dbReference>
<evidence type="ECO:0000256" key="6">
    <source>
        <dbReference type="ARBA" id="ARBA00022884"/>
    </source>
</evidence>
<evidence type="ECO:0000256" key="2">
    <source>
        <dbReference type="ARBA" id="ARBA00007500"/>
    </source>
</evidence>
<dbReference type="InterPro" id="IPR036986">
    <property type="entry name" value="S4_RNA-bd_sf"/>
</dbReference>
<dbReference type="PROSITE" id="PS00528">
    <property type="entry name" value="RIBOSOMAL_S4E"/>
    <property type="match status" value="1"/>
</dbReference>
<comment type="similarity">
    <text evidence="13">Belongs to the mitochondrial carrier (TC 2.A.29) family.</text>
</comment>
<comment type="similarity">
    <text evidence="2">Belongs to the eukaryotic ribosomal protein eS4 family.</text>
</comment>
<dbReference type="AlphaFoldDB" id="A0A3M7CY30"/>
<organism evidence="16 17">
    <name type="scientific">Hortaea werneckii</name>
    <name type="common">Black yeast</name>
    <name type="synonym">Cladosporium werneckii</name>
    <dbReference type="NCBI Taxonomy" id="91943"/>
    <lineage>
        <taxon>Eukaryota</taxon>
        <taxon>Fungi</taxon>
        <taxon>Dikarya</taxon>
        <taxon>Ascomycota</taxon>
        <taxon>Pezizomycotina</taxon>
        <taxon>Dothideomycetes</taxon>
        <taxon>Dothideomycetidae</taxon>
        <taxon>Mycosphaerellales</taxon>
        <taxon>Teratosphaeriaceae</taxon>
        <taxon>Hortaea</taxon>
    </lineage>
</organism>
<evidence type="ECO:0000256" key="3">
    <source>
        <dbReference type="ARBA" id="ARBA00022692"/>
    </source>
</evidence>
<evidence type="ECO:0000313" key="16">
    <source>
        <dbReference type="EMBL" id="RMY56647.1"/>
    </source>
</evidence>
<sequence>MSDDVAAAPLPPILREGFRPDGQPQKKRHDNASTGFGAATMRVLTARFLAFYFRAPIKAFFRSRVDYMGYARAINPRVQAGEAWTWRMTSPALLASAVQRHGWSFLPNQVLPPMLANTVVGAVLYTAYLQTLGKLHEPSARPTKRVDPLPPPSKTLAAGFIAGSIQSLMAAPMDALQVRFKATDMMNKKYTTMWQYAYRKTAEIGARGIFAGWTLSFLRDSFGNAAFFATFEYVKGQAFYSLVSNYYGHYGKLTGAQQENIRSQSGMAGSPVIRPHYMLEPTFLGLAGVAASVVQAIIQYPISRVQEIHYGRLTWIDAHPREARKDVSPRAGAMKLYASAYRKTLKQVLAIARKDGGLRRWFYRDFLIRTITQVPSTAAGLIVFEVIRRRFGDNSDVVKINKDGRSFPVAKAAHFATLANSASIWQPELRVLLRSQPQRFDNDNTAKMRGPGKHQKRLSAPSHWLLDKLSGAYAPKASPGPHKLRDCMPLIVFIRNRLKYALNGREVKQIVMQRLVKVDGKVRTDPTYPAGFMDVISIEKTGENFRLVYDTKG</sequence>
<dbReference type="GO" id="GO:0019843">
    <property type="term" value="F:rRNA binding"/>
    <property type="evidence" value="ECO:0007669"/>
    <property type="project" value="UniProtKB-KW"/>
</dbReference>
<feature type="domain" description="RNA-binding S4" evidence="15">
    <location>
        <begin position="488"/>
        <end position="552"/>
    </location>
</feature>
<keyword evidence="13" id="KW-0813">Transport</keyword>
<keyword evidence="5" id="KW-0496">Mitochondrion</keyword>
<dbReference type="GO" id="GO:0016020">
    <property type="term" value="C:membrane"/>
    <property type="evidence" value="ECO:0007669"/>
    <property type="project" value="UniProtKB-SubCell"/>
</dbReference>
<dbReference type="InterPro" id="IPR002942">
    <property type="entry name" value="S4_RNA-bd"/>
</dbReference>
<evidence type="ECO:0000256" key="9">
    <source>
        <dbReference type="ARBA" id="ARBA00023136"/>
    </source>
</evidence>
<feature type="region of interest" description="Disordered" evidence="14">
    <location>
        <begin position="1"/>
        <end position="33"/>
    </location>
</feature>
<keyword evidence="9 12" id="KW-0472">Membrane</keyword>
<evidence type="ECO:0000256" key="7">
    <source>
        <dbReference type="ARBA" id="ARBA00022980"/>
    </source>
</evidence>
<evidence type="ECO:0000256" key="10">
    <source>
        <dbReference type="ARBA" id="ARBA00023274"/>
    </source>
</evidence>
<dbReference type="CDD" id="cd00165">
    <property type="entry name" value="S4"/>
    <property type="match status" value="1"/>
</dbReference>
<keyword evidence="4 11" id="KW-0699">rRNA-binding</keyword>
<evidence type="ECO:0000256" key="14">
    <source>
        <dbReference type="SAM" id="MobiDB-lite"/>
    </source>
</evidence>
<dbReference type="PROSITE" id="PS50920">
    <property type="entry name" value="SOLCAR"/>
    <property type="match status" value="1"/>
</dbReference>
<keyword evidence="6 11" id="KW-0694">RNA-binding</keyword>
<dbReference type="FunFam" id="3.10.290.10:FF:000002">
    <property type="entry name" value="40S ribosomal protein S4"/>
    <property type="match status" value="1"/>
</dbReference>
<dbReference type="EMBL" id="QWIP01000693">
    <property type="protein sequence ID" value="RMY56647.1"/>
    <property type="molecule type" value="Genomic_DNA"/>
</dbReference>
<keyword evidence="10" id="KW-0687">Ribonucleoprotein</keyword>
<evidence type="ECO:0000256" key="8">
    <source>
        <dbReference type="ARBA" id="ARBA00022989"/>
    </source>
</evidence>
<evidence type="ECO:0000256" key="4">
    <source>
        <dbReference type="ARBA" id="ARBA00022730"/>
    </source>
</evidence>
<name>A0A3M7CY30_HORWE</name>
<evidence type="ECO:0000256" key="13">
    <source>
        <dbReference type="RuleBase" id="RU000488"/>
    </source>
</evidence>
<protein>
    <recommendedName>
        <fullName evidence="15">RNA-binding S4 domain-containing protein</fullName>
    </recommendedName>
</protein>
<dbReference type="SUPFAM" id="SSF103506">
    <property type="entry name" value="Mitochondrial carrier"/>
    <property type="match status" value="1"/>
</dbReference>
<accession>A0A3M7CY30</accession>
<keyword evidence="7" id="KW-0689">Ribosomal protein</keyword>
<dbReference type="InterPro" id="IPR013843">
    <property type="entry name" value="Ribosomal_eS4_N"/>
</dbReference>
<proteinExistence type="inferred from homology"/>
<feature type="non-terminal residue" evidence="16">
    <location>
        <position position="553"/>
    </location>
</feature>
<gene>
    <name evidence="16" type="ORF">D0863_12911</name>
</gene>
<dbReference type="GO" id="GO:0022627">
    <property type="term" value="C:cytosolic small ribosomal subunit"/>
    <property type="evidence" value="ECO:0007669"/>
    <property type="project" value="TreeGrafter"/>
</dbReference>
<evidence type="ECO:0000313" key="17">
    <source>
        <dbReference type="Proteomes" id="UP000269276"/>
    </source>
</evidence>
<evidence type="ECO:0000256" key="12">
    <source>
        <dbReference type="PROSITE-ProRule" id="PRU00282"/>
    </source>
</evidence>